<accession>A0A1D1VYB2</accession>
<reference evidence="2 3" key="1">
    <citation type="journal article" date="2016" name="Nat. Commun.">
        <title>Extremotolerant tardigrade genome and improved radiotolerance of human cultured cells by tardigrade-unique protein.</title>
        <authorList>
            <person name="Hashimoto T."/>
            <person name="Horikawa D.D."/>
            <person name="Saito Y."/>
            <person name="Kuwahara H."/>
            <person name="Kozuka-Hata H."/>
            <person name="Shin-I T."/>
            <person name="Minakuchi Y."/>
            <person name="Ohishi K."/>
            <person name="Motoyama A."/>
            <person name="Aizu T."/>
            <person name="Enomoto A."/>
            <person name="Kondo K."/>
            <person name="Tanaka S."/>
            <person name="Hara Y."/>
            <person name="Koshikawa S."/>
            <person name="Sagara H."/>
            <person name="Miura T."/>
            <person name="Yokobori S."/>
            <person name="Miyagawa K."/>
            <person name="Suzuki Y."/>
            <person name="Kubo T."/>
            <person name="Oyama M."/>
            <person name="Kohara Y."/>
            <person name="Fujiyama A."/>
            <person name="Arakawa K."/>
            <person name="Katayama T."/>
            <person name="Toyoda A."/>
            <person name="Kunieda T."/>
        </authorList>
    </citation>
    <scope>NUCLEOTIDE SEQUENCE [LARGE SCALE GENOMIC DNA]</scope>
    <source>
        <strain evidence="2 3">YOKOZUNA-1</strain>
    </source>
</reference>
<feature type="region of interest" description="Disordered" evidence="1">
    <location>
        <begin position="1"/>
        <end position="25"/>
    </location>
</feature>
<keyword evidence="3" id="KW-1185">Reference proteome</keyword>
<gene>
    <name evidence="2" type="primary">RvY_15997-1</name>
    <name evidence="2" type="synonym">RvY_15997.1</name>
    <name evidence="2" type="ORF">RvY_15997</name>
</gene>
<dbReference type="Proteomes" id="UP000186922">
    <property type="component" value="Unassembled WGS sequence"/>
</dbReference>
<evidence type="ECO:0000313" key="2">
    <source>
        <dbReference type="EMBL" id="GAV05946.1"/>
    </source>
</evidence>
<sequence length="86" mass="9556">MSERESDGNKSLHREARNEPADLPCRCDDGKFLEEHGSSAAKVDKVADPIAGDTLELVFIDGDIGKQSSPPVERKTIFDKRQKTDR</sequence>
<dbReference type="EMBL" id="BDGG01000012">
    <property type="protein sequence ID" value="GAV05946.1"/>
    <property type="molecule type" value="Genomic_DNA"/>
</dbReference>
<proteinExistence type="predicted"/>
<comment type="caution">
    <text evidence="2">The sequence shown here is derived from an EMBL/GenBank/DDBJ whole genome shotgun (WGS) entry which is preliminary data.</text>
</comment>
<dbReference type="AlphaFoldDB" id="A0A1D1VYB2"/>
<name>A0A1D1VYB2_RAMVA</name>
<protein>
    <submittedName>
        <fullName evidence="2">Uncharacterized protein</fullName>
    </submittedName>
</protein>
<organism evidence="2 3">
    <name type="scientific">Ramazzottius varieornatus</name>
    <name type="common">Water bear</name>
    <name type="synonym">Tardigrade</name>
    <dbReference type="NCBI Taxonomy" id="947166"/>
    <lineage>
        <taxon>Eukaryota</taxon>
        <taxon>Metazoa</taxon>
        <taxon>Ecdysozoa</taxon>
        <taxon>Tardigrada</taxon>
        <taxon>Eutardigrada</taxon>
        <taxon>Parachela</taxon>
        <taxon>Hypsibioidea</taxon>
        <taxon>Ramazzottiidae</taxon>
        <taxon>Ramazzottius</taxon>
    </lineage>
</organism>
<evidence type="ECO:0000256" key="1">
    <source>
        <dbReference type="SAM" id="MobiDB-lite"/>
    </source>
</evidence>
<feature type="compositionally biased region" description="Basic and acidic residues" evidence="1">
    <location>
        <begin position="72"/>
        <end position="86"/>
    </location>
</feature>
<feature type="region of interest" description="Disordered" evidence="1">
    <location>
        <begin position="62"/>
        <end position="86"/>
    </location>
</feature>
<evidence type="ECO:0000313" key="3">
    <source>
        <dbReference type="Proteomes" id="UP000186922"/>
    </source>
</evidence>